<evidence type="ECO:0008006" key="4">
    <source>
        <dbReference type="Google" id="ProtNLM"/>
    </source>
</evidence>
<keyword evidence="1" id="KW-0732">Signal</keyword>
<name>A0A9N9XP29_PHYSR</name>
<dbReference type="Proteomes" id="UP001153712">
    <property type="component" value="Chromosome 4"/>
</dbReference>
<organism evidence="2 3">
    <name type="scientific">Phyllotreta striolata</name>
    <name type="common">Striped flea beetle</name>
    <name type="synonym">Crioceris striolata</name>
    <dbReference type="NCBI Taxonomy" id="444603"/>
    <lineage>
        <taxon>Eukaryota</taxon>
        <taxon>Metazoa</taxon>
        <taxon>Ecdysozoa</taxon>
        <taxon>Arthropoda</taxon>
        <taxon>Hexapoda</taxon>
        <taxon>Insecta</taxon>
        <taxon>Pterygota</taxon>
        <taxon>Neoptera</taxon>
        <taxon>Endopterygota</taxon>
        <taxon>Coleoptera</taxon>
        <taxon>Polyphaga</taxon>
        <taxon>Cucujiformia</taxon>
        <taxon>Chrysomeloidea</taxon>
        <taxon>Chrysomelidae</taxon>
        <taxon>Galerucinae</taxon>
        <taxon>Alticini</taxon>
        <taxon>Phyllotreta</taxon>
    </lineage>
</organism>
<proteinExistence type="predicted"/>
<dbReference type="Gene3D" id="1.20.120.20">
    <property type="entry name" value="Apolipoprotein"/>
    <property type="match status" value="1"/>
</dbReference>
<feature type="chain" id="PRO_5040343965" description="Apolipophorin-III" evidence="1">
    <location>
        <begin position="21"/>
        <end position="194"/>
    </location>
</feature>
<protein>
    <recommendedName>
        <fullName evidence="4">Apolipophorin-III</fullName>
    </recommendedName>
</protein>
<dbReference type="OrthoDB" id="6755152at2759"/>
<dbReference type="SUPFAM" id="SSF47857">
    <property type="entry name" value="Apolipophorin-III"/>
    <property type="match status" value="1"/>
</dbReference>
<gene>
    <name evidence="2" type="ORF">PHYEVI_LOCUS8078</name>
</gene>
<dbReference type="EMBL" id="OU900097">
    <property type="protein sequence ID" value="CAG9861748.1"/>
    <property type="molecule type" value="Genomic_DNA"/>
</dbReference>
<dbReference type="AlphaFoldDB" id="A0A9N9XP29"/>
<keyword evidence="3" id="KW-1185">Reference proteome</keyword>
<feature type="signal peptide" evidence="1">
    <location>
        <begin position="1"/>
        <end position="20"/>
    </location>
</feature>
<evidence type="ECO:0000256" key="1">
    <source>
        <dbReference type="SAM" id="SignalP"/>
    </source>
</evidence>
<evidence type="ECO:0000313" key="2">
    <source>
        <dbReference type="EMBL" id="CAG9861748.1"/>
    </source>
</evidence>
<reference evidence="2" key="1">
    <citation type="submission" date="2022-01" db="EMBL/GenBank/DDBJ databases">
        <authorList>
            <person name="King R."/>
        </authorList>
    </citation>
    <scope>NUCLEOTIDE SEQUENCE</scope>
</reference>
<sequence length="194" mass="21742">MNKLVFVAIVGFLAIQTVESRNHQRSNQNAVQQGEVEQTLSKKAQEFIKNTDEVLAGNLPDTKQIADKIQDAGQSVVEYLKTFNDLVKKTLKDHEGEIDTNLKQFSDNLKSVRETFETKVLGADGQKNVQEIRNAFNKGLKDAAKHIGEIGDNWKPEAEKLKNDIAAGGKSFLENLEKVTKDFKENVDKLKSKN</sequence>
<evidence type="ECO:0000313" key="3">
    <source>
        <dbReference type="Proteomes" id="UP001153712"/>
    </source>
</evidence>
<accession>A0A9N9XP29</accession>